<dbReference type="SUPFAM" id="SSF54593">
    <property type="entry name" value="Glyoxalase/Bleomycin resistance protein/Dihydroxybiphenyl dioxygenase"/>
    <property type="match status" value="1"/>
</dbReference>
<proteinExistence type="predicted"/>
<accession>A0A7W0CT43</accession>
<dbReference type="Proteomes" id="UP000530928">
    <property type="component" value="Unassembled WGS sequence"/>
</dbReference>
<organism evidence="1 2">
    <name type="scientific">Nonomuraea soli</name>
    <dbReference type="NCBI Taxonomy" id="1032476"/>
    <lineage>
        <taxon>Bacteria</taxon>
        <taxon>Bacillati</taxon>
        <taxon>Actinomycetota</taxon>
        <taxon>Actinomycetes</taxon>
        <taxon>Streptosporangiales</taxon>
        <taxon>Streptosporangiaceae</taxon>
        <taxon>Nonomuraea</taxon>
    </lineage>
</organism>
<dbReference type="RefSeq" id="WP_181615448.1">
    <property type="nucleotide sequence ID" value="NZ_BAABAM010000008.1"/>
</dbReference>
<keyword evidence="1" id="KW-0223">Dioxygenase</keyword>
<keyword evidence="2" id="KW-1185">Reference proteome</keyword>
<protein>
    <submittedName>
        <fullName evidence="1">Catechol 2,3-dioxygenase-like lactoylglutathione lyase family enzyme</fullName>
    </submittedName>
</protein>
<dbReference type="Gene3D" id="3.10.180.10">
    <property type="entry name" value="2,3-Dihydroxybiphenyl 1,2-Dioxygenase, domain 1"/>
    <property type="match status" value="1"/>
</dbReference>
<dbReference type="SUPFAM" id="SSF48452">
    <property type="entry name" value="TPR-like"/>
    <property type="match status" value="1"/>
</dbReference>
<reference evidence="1 2" key="1">
    <citation type="submission" date="2020-07" db="EMBL/GenBank/DDBJ databases">
        <title>Genomic Encyclopedia of Type Strains, Phase IV (KMG-IV): sequencing the most valuable type-strain genomes for metagenomic binning, comparative biology and taxonomic classification.</title>
        <authorList>
            <person name="Goeker M."/>
        </authorList>
    </citation>
    <scope>NUCLEOTIDE SEQUENCE [LARGE SCALE GENOMIC DNA]</scope>
    <source>
        <strain evidence="1 2">DSM 45533</strain>
    </source>
</reference>
<name>A0A7W0CT43_9ACTN</name>
<comment type="caution">
    <text evidence="1">The sequence shown here is derived from an EMBL/GenBank/DDBJ whole genome shotgun (WGS) entry which is preliminary data.</text>
</comment>
<dbReference type="GO" id="GO:0051213">
    <property type="term" value="F:dioxygenase activity"/>
    <property type="evidence" value="ECO:0007669"/>
    <property type="project" value="UniProtKB-KW"/>
</dbReference>
<dbReference type="InterPro" id="IPR029068">
    <property type="entry name" value="Glyas_Bleomycin-R_OHBP_Dase"/>
</dbReference>
<sequence length="242" mass="27055">MAHERMIPMLPCRDIDEIAEFYQALGFTRTYRQTRPNPYVSLRREDIELHFFGMPAEFDPAESYGTCGVFVPSTFELHAAFAAGMREKYGKLLISGIPRMTRPRKRKNVSYQPGFTLIDPGGNYVRFFPLKELPEGEAAKSKLAVAMDNAVVMGDSHGDPAQAAKILDGALRRAEPDTPAADLVEALAYRAELAVTQQDHERARELLEQLRQVTLDDTERVRLADALTNVADLESILGQARS</sequence>
<gene>
    <name evidence="1" type="ORF">HNR30_008133</name>
</gene>
<dbReference type="EMBL" id="JACDUR010000009">
    <property type="protein sequence ID" value="MBA2896742.1"/>
    <property type="molecule type" value="Genomic_DNA"/>
</dbReference>
<keyword evidence="1" id="KW-0456">Lyase</keyword>
<dbReference type="AlphaFoldDB" id="A0A7W0CT43"/>
<dbReference type="InterPro" id="IPR011990">
    <property type="entry name" value="TPR-like_helical_dom_sf"/>
</dbReference>
<evidence type="ECO:0000313" key="1">
    <source>
        <dbReference type="EMBL" id="MBA2896742.1"/>
    </source>
</evidence>
<dbReference type="GO" id="GO:0016829">
    <property type="term" value="F:lyase activity"/>
    <property type="evidence" value="ECO:0007669"/>
    <property type="project" value="UniProtKB-KW"/>
</dbReference>
<keyword evidence="1" id="KW-0560">Oxidoreductase</keyword>
<evidence type="ECO:0000313" key="2">
    <source>
        <dbReference type="Proteomes" id="UP000530928"/>
    </source>
</evidence>